<reference evidence="2" key="2">
    <citation type="submission" date="2021-04" db="EMBL/GenBank/DDBJ databases">
        <authorList>
            <person name="Podell S."/>
        </authorList>
    </citation>
    <scope>NUCLEOTIDE SEQUENCE</scope>
    <source>
        <strain evidence="2">Hildebrandi</strain>
    </source>
</reference>
<protein>
    <submittedName>
        <fullName evidence="2">Uncharacterized protein</fullName>
    </submittedName>
</protein>
<evidence type="ECO:0000313" key="2">
    <source>
        <dbReference type="EMBL" id="KAG7355117.1"/>
    </source>
</evidence>
<reference evidence="2" key="1">
    <citation type="journal article" date="2021" name="Sci. Rep.">
        <title>Diploid genomic architecture of Nitzschia inconspicua, an elite biomass production diatom.</title>
        <authorList>
            <person name="Oliver A."/>
            <person name="Podell S."/>
            <person name="Pinowska A."/>
            <person name="Traller J.C."/>
            <person name="Smith S.R."/>
            <person name="McClure R."/>
            <person name="Beliaev A."/>
            <person name="Bohutskyi P."/>
            <person name="Hill E.A."/>
            <person name="Rabines A."/>
            <person name="Zheng H."/>
            <person name="Allen L.Z."/>
            <person name="Kuo A."/>
            <person name="Grigoriev I.V."/>
            <person name="Allen A.E."/>
            <person name="Hazlebeck D."/>
            <person name="Allen E.E."/>
        </authorList>
    </citation>
    <scope>NUCLEOTIDE SEQUENCE</scope>
    <source>
        <strain evidence="2">Hildebrandi</strain>
    </source>
</reference>
<name>A0A9K3L4D3_9STRA</name>
<accession>A0A9K3L4D3</accession>
<evidence type="ECO:0000313" key="3">
    <source>
        <dbReference type="Proteomes" id="UP000693970"/>
    </source>
</evidence>
<dbReference type="Proteomes" id="UP000693970">
    <property type="component" value="Unassembled WGS sequence"/>
</dbReference>
<organism evidence="2 3">
    <name type="scientific">Nitzschia inconspicua</name>
    <dbReference type="NCBI Taxonomy" id="303405"/>
    <lineage>
        <taxon>Eukaryota</taxon>
        <taxon>Sar</taxon>
        <taxon>Stramenopiles</taxon>
        <taxon>Ochrophyta</taxon>
        <taxon>Bacillariophyta</taxon>
        <taxon>Bacillariophyceae</taxon>
        <taxon>Bacillariophycidae</taxon>
        <taxon>Bacillariales</taxon>
        <taxon>Bacillariaceae</taxon>
        <taxon>Nitzschia</taxon>
    </lineage>
</organism>
<sequence length="450" mass="50777">MRNAASGIARHANWIMKNHGMSEEDVSDDETIDVVEDVNVGIHDDYREMKPPARRPFPPVDRLDVPQSEQETLEGQQEASDFRPMSLLGEENARHIVKPFCIASANIIREENFLELPFGRYADQIKRRTITTNGGVYCTLSADGTETSKIGSTKNFRRLLQHYQDGYGIDESRFFIIVDFTNTDESVDERMNETYKAMISHLSYSEELDPFQRFLVDALVQRGGDQFGMKETAFLQMIEIGLKYQFCLAVVAELILFSPYHVAKLYLDNSTEAERLMQHLTVIQSKIGNGQIIIPLQAICSWMSGVKNLSSKIVKTNCILGEQFQDQYVDTLPFPPVANPSTVDEMFDTSKYTVGQKEEARVCVASDARSSISHETRWQRGLAVAVLCNVGSLARGEPVLSPKDRFFNPVHAMVAFYIIITGTMVDLSKRLPFIGISLLMRLPTLSCKMN</sequence>
<comment type="caution">
    <text evidence="2">The sequence shown here is derived from an EMBL/GenBank/DDBJ whole genome shotgun (WGS) entry which is preliminary data.</text>
</comment>
<dbReference type="OrthoDB" id="54835at2759"/>
<gene>
    <name evidence="2" type="ORF">IV203_004473</name>
</gene>
<feature type="compositionally biased region" description="Polar residues" evidence="1">
    <location>
        <begin position="67"/>
        <end position="79"/>
    </location>
</feature>
<proteinExistence type="predicted"/>
<evidence type="ECO:0000256" key="1">
    <source>
        <dbReference type="SAM" id="MobiDB-lite"/>
    </source>
</evidence>
<dbReference type="EMBL" id="JAGRRH010000016">
    <property type="protein sequence ID" value="KAG7355117.1"/>
    <property type="molecule type" value="Genomic_DNA"/>
</dbReference>
<dbReference type="AlphaFoldDB" id="A0A9K3L4D3"/>
<feature type="region of interest" description="Disordered" evidence="1">
    <location>
        <begin position="47"/>
        <end position="80"/>
    </location>
</feature>
<keyword evidence="3" id="KW-1185">Reference proteome</keyword>